<protein>
    <recommendedName>
        <fullName evidence="5">Lipoprotein</fullName>
    </recommendedName>
</protein>
<dbReference type="EMBL" id="CP120992">
    <property type="protein sequence ID" value="WLQ42167.1"/>
    <property type="molecule type" value="Genomic_DNA"/>
</dbReference>
<keyword evidence="4" id="KW-1185">Reference proteome</keyword>
<feature type="region of interest" description="Disordered" evidence="1">
    <location>
        <begin position="26"/>
        <end position="58"/>
    </location>
</feature>
<feature type="chain" id="PRO_5047391919" description="Lipoprotein" evidence="2">
    <location>
        <begin position="24"/>
        <end position="289"/>
    </location>
</feature>
<evidence type="ECO:0000256" key="2">
    <source>
        <dbReference type="SAM" id="SignalP"/>
    </source>
</evidence>
<keyword evidence="2" id="KW-0732">Signal</keyword>
<dbReference type="PROSITE" id="PS51257">
    <property type="entry name" value="PROKAR_LIPOPROTEIN"/>
    <property type="match status" value="1"/>
</dbReference>
<dbReference type="Proteomes" id="UP001229952">
    <property type="component" value="Chromosome"/>
</dbReference>
<evidence type="ECO:0000256" key="1">
    <source>
        <dbReference type="SAM" id="MobiDB-lite"/>
    </source>
</evidence>
<accession>A0ABY9I5M6</accession>
<sequence>MRARMKSLTLGLLFLTFSGGLISACSTTSPPEGEGSVPRPSKSGIPASAARPDKLTDPLPGLEFPVEAYLESPGQLREVALAQRSLLVGCLTSEHVAYRPPEPSARRAPALTAGRYGPVNEEQASYGYHFMMAVTAAPAQQSQPRADEQKAVEECSGKAAGRFPSLDDGGVPDRIKAASYKDSMNEPGVRAAFTRWSTCMATAGFTYATPEEAMRDPRWNWQEEQASGTEIRAARQDVACKEKTGLVTKWFGAETEIQKEAVKAEGAKLREVRARISERAETAREVLTP</sequence>
<feature type="signal peptide" evidence="2">
    <location>
        <begin position="1"/>
        <end position="23"/>
    </location>
</feature>
<dbReference type="RefSeq" id="WP_306089299.1">
    <property type="nucleotide sequence ID" value="NZ_CP120992.1"/>
</dbReference>
<evidence type="ECO:0008006" key="5">
    <source>
        <dbReference type="Google" id="ProtNLM"/>
    </source>
</evidence>
<evidence type="ECO:0000313" key="3">
    <source>
        <dbReference type="EMBL" id="WLQ42167.1"/>
    </source>
</evidence>
<proteinExistence type="predicted"/>
<reference evidence="3 4" key="1">
    <citation type="submission" date="2023-03" db="EMBL/GenBank/DDBJ databases">
        <title>Isolation and description of six Streptomyces strains from soil environments, able to metabolize different microbial glucans.</title>
        <authorList>
            <person name="Widen T."/>
            <person name="Larsbrink J."/>
        </authorList>
    </citation>
    <scope>NUCLEOTIDE SEQUENCE [LARGE SCALE GENOMIC DNA]</scope>
    <source>
        <strain evidence="3 4">Mut2</strain>
    </source>
</reference>
<gene>
    <name evidence="3" type="ORF">P8A22_20720</name>
</gene>
<organism evidence="3 4">
    <name type="scientific">Streptomyces laculatispora</name>
    <dbReference type="NCBI Taxonomy" id="887464"/>
    <lineage>
        <taxon>Bacteria</taxon>
        <taxon>Bacillati</taxon>
        <taxon>Actinomycetota</taxon>
        <taxon>Actinomycetes</taxon>
        <taxon>Kitasatosporales</taxon>
        <taxon>Streptomycetaceae</taxon>
        <taxon>Streptomyces</taxon>
    </lineage>
</organism>
<name>A0ABY9I5M6_9ACTN</name>
<evidence type="ECO:0000313" key="4">
    <source>
        <dbReference type="Proteomes" id="UP001229952"/>
    </source>
</evidence>